<reference evidence="2" key="1">
    <citation type="submission" date="2022-11" db="UniProtKB">
        <authorList>
            <consortium name="WormBaseParasite"/>
        </authorList>
    </citation>
    <scope>IDENTIFICATION</scope>
</reference>
<evidence type="ECO:0000313" key="2">
    <source>
        <dbReference type="WBParaSite" id="ES5_v2.g13178.t1"/>
    </source>
</evidence>
<organism evidence="1 2">
    <name type="scientific">Panagrolaimus sp. ES5</name>
    <dbReference type="NCBI Taxonomy" id="591445"/>
    <lineage>
        <taxon>Eukaryota</taxon>
        <taxon>Metazoa</taxon>
        <taxon>Ecdysozoa</taxon>
        <taxon>Nematoda</taxon>
        <taxon>Chromadorea</taxon>
        <taxon>Rhabditida</taxon>
        <taxon>Tylenchina</taxon>
        <taxon>Panagrolaimomorpha</taxon>
        <taxon>Panagrolaimoidea</taxon>
        <taxon>Panagrolaimidae</taxon>
        <taxon>Panagrolaimus</taxon>
    </lineage>
</organism>
<name>A0AC34F8I8_9BILA</name>
<accession>A0AC34F8I8</accession>
<dbReference type="Proteomes" id="UP000887579">
    <property type="component" value="Unplaced"/>
</dbReference>
<protein>
    <submittedName>
        <fullName evidence="2">Uncharacterized protein</fullName>
    </submittedName>
</protein>
<proteinExistence type="predicted"/>
<sequence>MCGTIDNVEDQETDVLELIFEDLEDEINQSIAALESSNVTGVQKLLRRNTLMLTRQRAFNASVDADTSIRQDELLLLSDSVLKYWDLQFEQFKRFREQGKRFVKPVTQATSEFGKGGTSKNDKKNEKMAEIHGKTQHKKKHAPALPASDRETQTAAGEAFNSAALVTK</sequence>
<dbReference type="WBParaSite" id="ES5_v2.g13178.t1">
    <property type="protein sequence ID" value="ES5_v2.g13178.t1"/>
    <property type="gene ID" value="ES5_v2.g13178"/>
</dbReference>
<evidence type="ECO:0000313" key="1">
    <source>
        <dbReference type="Proteomes" id="UP000887579"/>
    </source>
</evidence>